<dbReference type="Proteomes" id="UP000316778">
    <property type="component" value="Unassembled WGS sequence"/>
</dbReference>
<comment type="caution">
    <text evidence="1">The sequence shown here is derived from an EMBL/GenBank/DDBJ whole genome shotgun (WGS) entry which is preliminary data.</text>
</comment>
<keyword evidence="2" id="KW-1185">Reference proteome</keyword>
<gene>
    <name evidence="1" type="ORF">LX66_4933</name>
</gene>
<reference evidence="1 2" key="1">
    <citation type="journal article" date="2013" name="Stand. Genomic Sci.">
        <title>Genomic Encyclopedia of Type Strains, Phase I: The one thousand microbial genomes (KMG-I) project.</title>
        <authorList>
            <person name="Kyrpides N.C."/>
            <person name="Woyke T."/>
            <person name="Eisen J.A."/>
            <person name="Garrity G."/>
            <person name="Lilburn T.G."/>
            <person name="Beck B.J."/>
            <person name="Whitman W.B."/>
            <person name="Hugenholtz P."/>
            <person name="Klenk H.P."/>
        </authorList>
    </citation>
    <scope>NUCLEOTIDE SEQUENCE [LARGE SCALE GENOMIC DNA]</scope>
    <source>
        <strain evidence="1 2">DSM 13484</strain>
    </source>
</reference>
<accession>A0A562SU09</accession>
<dbReference type="RefSeq" id="WP_145718323.1">
    <property type="nucleotide sequence ID" value="NZ_BAAAFY010000002.1"/>
</dbReference>
<protein>
    <submittedName>
        <fullName evidence="1">Uncharacterized protein</fullName>
    </submittedName>
</protein>
<evidence type="ECO:0000313" key="2">
    <source>
        <dbReference type="Proteomes" id="UP000316778"/>
    </source>
</evidence>
<proteinExistence type="predicted"/>
<evidence type="ECO:0000313" key="1">
    <source>
        <dbReference type="EMBL" id="TWI84563.1"/>
    </source>
</evidence>
<name>A0A562SU09_CHIJA</name>
<sequence>MRNEAEVIARITELKANLLIVEERIQEELKSHHSKWNFRLLGFLKKEKEIWEFALGQLEWLTSDKTEHE</sequence>
<dbReference type="AlphaFoldDB" id="A0A562SU09"/>
<dbReference type="OrthoDB" id="680314at2"/>
<organism evidence="1 2">
    <name type="scientific">Chitinophaga japonensis</name>
    <name type="common">Flexibacter japonensis</name>
    <dbReference type="NCBI Taxonomy" id="104662"/>
    <lineage>
        <taxon>Bacteria</taxon>
        <taxon>Pseudomonadati</taxon>
        <taxon>Bacteroidota</taxon>
        <taxon>Chitinophagia</taxon>
        <taxon>Chitinophagales</taxon>
        <taxon>Chitinophagaceae</taxon>
        <taxon>Chitinophaga</taxon>
    </lineage>
</organism>
<dbReference type="EMBL" id="VLLG01000005">
    <property type="protein sequence ID" value="TWI84563.1"/>
    <property type="molecule type" value="Genomic_DNA"/>
</dbReference>